<evidence type="ECO:0000313" key="2">
    <source>
        <dbReference type="EMBL" id="KPQ33314.1"/>
    </source>
</evidence>
<feature type="compositionally biased region" description="Basic and acidic residues" evidence="1">
    <location>
        <begin position="48"/>
        <end position="58"/>
    </location>
</feature>
<evidence type="ECO:0000256" key="1">
    <source>
        <dbReference type="SAM" id="MobiDB-lite"/>
    </source>
</evidence>
<dbReference type="AlphaFoldDB" id="A0A0N8KMC0"/>
<comment type="caution">
    <text evidence="2">The sequence shown here is derived from an EMBL/GenBank/DDBJ whole genome shotgun (WGS) entry which is preliminary data.</text>
</comment>
<sequence>MVQVSSNSQRTAGIEGGGTQSSTLHLIREAGAYATMLVRAIRELKWRREKEEKDKEQPDENNPQISKVDIRQESDQLLISERSQAQIEGTRQRKLTPGPDEPDGRSPGPLSAEEVGISDKGKLTIVIQAGDYRLEDSYTNLPSRFDEIPAQAQQAIATAMRGGTPDREVSITVEDEFGNRSEFFADAEQNRGWMVSDDPAENLSADDIEEALQQQKLPGIQKVKSTMQKLKPEGGPDMFRGQNLTVLTDGDEVIVVDISTGIIRDAERLDEIGNLGEQAVRKSALEAAGSFGIKGDAAKGIASPRTQKQRELTP</sequence>
<reference evidence="2 3" key="1">
    <citation type="submission" date="2015-09" db="EMBL/GenBank/DDBJ databases">
        <title>Identification and resolution of microdiversity through metagenomic sequencing of parallel consortia.</title>
        <authorList>
            <person name="Nelson W.C."/>
            <person name="Romine M.F."/>
            <person name="Lindemann S.R."/>
        </authorList>
    </citation>
    <scope>NUCLEOTIDE SEQUENCE [LARGE SCALE GENOMIC DNA]</scope>
    <source>
        <strain evidence="2">Ana</strain>
    </source>
</reference>
<feature type="compositionally biased region" description="Polar residues" evidence="1">
    <location>
        <begin position="75"/>
        <end position="89"/>
    </location>
</feature>
<accession>A0A0N8KMC0</accession>
<evidence type="ECO:0000313" key="3">
    <source>
        <dbReference type="Proteomes" id="UP000050465"/>
    </source>
</evidence>
<dbReference type="EMBL" id="LJZR01000034">
    <property type="protein sequence ID" value="KPQ33314.1"/>
    <property type="molecule type" value="Genomic_DNA"/>
</dbReference>
<dbReference type="STRING" id="1666911.HLUCCA11_18955"/>
<protein>
    <submittedName>
        <fullName evidence="2">Uncharacterized protein</fullName>
    </submittedName>
</protein>
<organism evidence="2 3">
    <name type="scientific">Phormidesmis priestleyi Ana</name>
    <dbReference type="NCBI Taxonomy" id="1666911"/>
    <lineage>
        <taxon>Bacteria</taxon>
        <taxon>Bacillati</taxon>
        <taxon>Cyanobacteriota</taxon>
        <taxon>Cyanophyceae</taxon>
        <taxon>Leptolyngbyales</taxon>
        <taxon>Leptolyngbyaceae</taxon>
        <taxon>Phormidesmis</taxon>
    </lineage>
</organism>
<feature type="region of interest" description="Disordered" evidence="1">
    <location>
        <begin position="295"/>
        <end position="314"/>
    </location>
</feature>
<proteinExistence type="predicted"/>
<gene>
    <name evidence="2" type="ORF">HLUCCA11_18955</name>
</gene>
<dbReference type="Proteomes" id="UP000050465">
    <property type="component" value="Unassembled WGS sequence"/>
</dbReference>
<name>A0A0N8KMC0_9CYAN</name>
<feature type="region of interest" description="Disordered" evidence="1">
    <location>
        <begin position="48"/>
        <end position="116"/>
    </location>
</feature>